<dbReference type="EMBL" id="CADEAL010001169">
    <property type="protein sequence ID" value="CAB1429766.1"/>
    <property type="molecule type" value="Genomic_DNA"/>
</dbReference>
<proteinExistence type="predicted"/>
<gene>
    <name evidence="2" type="ORF">PLEPLA_LOCUS17746</name>
</gene>
<protein>
    <submittedName>
        <fullName evidence="2">Uncharacterized protein</fullName>
    </submittedName>
</protein>
<evidence type="ECO:0000313" key="2">
    <source>
        <dbReference type="EMBL" id="CAB1429766.1"/>
    </source>
</evidence>
<accession>A0A9N7YLI7</accession>
<dbReference type="Proteomes" id="UP001153269">
    <property type="component" value="Unassembled WGS sequence"/>
</dbReference>
<comment type="caution">
    <text evidence="2">The sequence shown here is derived from an EMBL/GenBank/DDBJ whole genome shotgun (WGS) entry which is preliminary data.</text>
</comment>
<dbReference type="AlphaFoldDB" id="A0A9N7YLI7"/>
<organism evidence="2 3">
    <name type="scientific">Pleuronectes platessa</name>
    <name type="common">European plaice</name>
    <dbReference type="NCBI Taxonomy" id="8262"/>
    <lineage>
        <taxon>Eukaryota</taxon>
        <taxon>Metazoa</taxon>
        <taxon>Chordata</taxon>
        <taxon>Craniata</taxon>
        <taxon>Vertebrata</taxon>
        <taxon>Euteleostomi</taxon>
        <taxon>Actinopterygii</taxon>
        <taxon>Neopterygii</taxon>
        <taxon>Teleostei</taxon>
        <taxon>Neoteleostei</taxon>
        <taxon>Acanthomorphata</taxon>
        <taxon>Carangaria</taxon>
        <taxon>Pleuronectiformes</taxon>
        <taxon>Pleuronectoidei</taxon>
        <taxon>Pleuronectidae</taxon>
        <taxon>Pleuronectes</taxon>
    </lineage>
</organism>
<keyword evidence="3" id="KW-1185">Reference proteome</keyword>
<evidence type="ECO:0000256" key="1">
    <source>
        <dbReference type="SAM" id="MobiDB-lite"/>
    </source>
</evidence>
<name>A0A9N7YLI7_PLEPL</name>
<evidence type="ECO:0000313" key="3">
    <source>
        <dbReference type="Proteomes" id="UP001153269"/>
    </source>
</evidence>
<feature type="region of interest" description="Disordered" evidence="1">
    <location>
        <begin position="18"/>
        <end position="83"/>
    </location>
</feature>
<sequence length="134" mass="14904">MGTLSASLRPVSITLVSRQAEQNQEGRTAVVMRETIKSRGRRHGSDGVRRIQTAPRTKRPLSPAPGPGRENRQRQTEVTAPRSVHLLPVWWPSSFHKQEAAKARGASSLSKRFDSSIQVRVVVKSEAQMTQSPR</sequence>
<reference evidence="2" key="1">
    <citation type="submission" date="2020-03" db="EMBL/GenBank/DDBJ databases">
        <authorList>
            <person name="Weist P."/>
        </authorList>
    </citation>
    <scope>NUCLEOTIDE SEQUENCE</scope>
</reference>